<proteinExistence type="predicted"/>
<evidence type="ECO:0000313" key="3">
    <source>
        <dbReference type="Proteomes" id="UP001642409"/>
    </source>
</evidence>
<evidence type="ECO:0000313" key="1">
    <source>
        <dbReference type="EMBL" id="CAI9949865.1"/>
    </source>
</evidence>
<organism evidence="1">
    <name type="scientific">Hexamita inflata</name>
    <dbReference type="NCBI Taxonomy" id="28002"/>
    <lineage>
        <taxon>Eukaryota</taxon>
        <taxon>Metamonada</taxon>
        <taxon>Diplomonadida</taxon>
        <taxon>Hexamitidae</taxon>
        <taxon>Hexamitinae</taxon>
        <taxon>Hexamita</taxon>
    </lineage>
</organism>
<gene>
    <name evidence="1" type="ORF">HINF_LOCUS37510</name>
    <name evidence="2" type="ORF">HINF_LOCUS45551</name>
</gene>
<accession>A0AA86QD58</accession>
<dbReference type="AlphaFoldDB" id="A0AA86QD58"/>
<comment type="caution">
    <text evidence="1">The sequence shown here is derived from an EMBL/GenBank/DDBJ whole genome shotgun (WGS) entry which is preliminary data.</text>
</comment>
<keyword evidence="3" id="KW-1185">Reference proteome</keyword>
<dbReference type="Proteomes" id="UP001642409">
    <property type="component" value="Unassembled WGS sequence"/>
</dbReference>
<reference evidence="1" key="1">
    <citation type="submission" date="2023-06" db="EMBL/GenBank/DDBJ databases">
        <authorList>
            <person name="Kurt Z."/>
        </authorList>
    </citation>
    <scope>NUCLEOTIDE SEQUENCE</scope>
</reference>
<sequence>MQELQILLQKQTDPYNRFDKAFLEPFSSDSFKQFVSVQYKNMLELSESLVNDKQSQSVEICTQIIGSFRNLCLFAQTKADFEALSLMYQQVQQGVYYLIINEQRNKEVIIKLKQTQVQECAHYIQNLQKLYQKQLLKGNQKLNTITAVIQLYQQFLNAIEKSNSILEIENTQQKYETLIMKQDMEIL</sequence>
<name>A0AA86QD58_9EUKA</name>
<reference evidence="2 3" key="2">
    <citation type="submission" date="2024-07" db="EMBL/GenBank/DDBJ databases">
        <authorList>
            <person name="Akdeniz Z."/>
        </authorList>
    </citation>
    <scope>NUCLEOTIDE SEQUENCE [LARGE SCALE GENOMIC DNA]</scope>
</reference>
<protein>
    <submittedName>
        <fullName evidence="2">Hypothetical_protein</fullName>
    </submittedName>
</protein>
<dbReference type="EMBL" id="CAXDID020000198">
    <property type="protein sequence ID" value="CAL6053695.1"/>
    <property type="molecule type" value="Genomic_DNA"/>
</dbReference>
<evidence type="ECO:0000313" key="2">
    <source>
        <dbReference type="EMBL" id="CAL6053695.1"/>
    </source>
</evidence>
<dbReference type="EMBL" id="CATOUU010000805">
    <property type="protein sequence ID" value="CAI9949865.1"/>
    <property type="molecule type" value="Genomic_DNA"/>
</dbReference>